<accession>A0ACB8ETU0</accession>
<name>A0ACB8ETU0_9SAUR</name>
<gene>
    <name evidence="1" type="ORF">K3G42_002583</name>
</gene>
<evidence type="ECO:0000313" key="1">
    <source>
        <dbReference type="EMBL" id="KAH7996207.1"/>
    </source>
</evidence>
<reference evidence="1" key="1">
    <citation type="submission" date="2021-08" db="EMBL/GenBank/DDBJ databases">
        <title>The first chromosome-level gecko genome reveals the dynamic sex chromosomes of Neotropical dwarf geckos (Sphaerodactylidae: Sphaerodactylus).</title>
        <authorList>
            <person name="Pinto B.J."/>
            <person name="Keating S.E."/>
            <person name="Gamble T."/>
        </authorList>
    </citation>
    <scope>NUCLEOTIDE SEQUENCE</scope>
    <source>
        <strain evidence="1">TG3544</strain>
    </source>
</reference>
<organism evidence="1 2">
    <name type="scientific">Sphaerodactylus townsendi</name>
    <dbReference type="NCBI Taxonomy" id="933632"/>
    <lineage>
        <taxon>Eukaryota</taxon>
        <taxon>Metazoa</taxon>
        <taxon>Chordata</taxon>
        <taxon>Craniata</taxon>
        <taxon>Vertebrata</taxon>
        <taxon>Euteleostomi</taxon>
        <taxon>Lepidosauria</taxon>
        <taxon>Squamata</taxon>
        <taxon>Bifurcata</taxon>
        <taxon>Gekkota</taxon>
        <taxon>Sphaerodactylidae</taxon>
        <taxon>Sphaerodactylus</taxon>
    </lineage>
</organism>
<keyword evidence="2" id="KW-1185">Reference proteome</keyword>
<proteinExistence type="predicted"/>
<comment type="caution">
    <text evidence="1">The sequence shown here is derived from an EMBL/GenBank/DDBJ whole genome shotgun (WGS) entry which is preliminary data.</text>
</comment>
<protein>
    <submittedName>
        <fullName evidence="1">Uncharacterized protein</fullName>
    </submittedName>
</protein>
<dbReference type="Proteomes" id="UP000827872">
    <property type="component" value="Linkage Group LG15"/>
</dbReference>
<evidence type="ECO:0000313" key="2">
    <source>
        <dbReference type="Proteomes" id="UP000827872"/>
    </source>
</evidence>
<dbReference type="EMBL" id="CM037628">
    <property type="protein sequence ID" value="KAH7996207.1"/>
    <property type="molecule type" value="Genomic_DNA"/>
</dbReference>
<sequence>MILHKPADNVRSIGIQAFCDTVEVSSTEQFVELPKSTRQWRTLDATSPLMVIQTWTKYPFVTTFLEVKIELESQRYPLRQATLSCLGASPCAAPELVKPQEDAATPALLEETALGDPPPLLSSGTPPPCRIAAPTWGRTGRPISRSVDPSTDQSTAPLAQTHQDEGVKGRGSEPSQARLVPAEADEENQKGQQLG</sequence>